<dbReference type="CDD" id="cd09272">
    <property type="entry name" value="RNase_HI_RT_Ty1"/>
    <property type="match status" value="1"/>
</dbReference>
<reference evidence="2" key="1">
    <citation type="submission" date="2022-07" db="EMBL/GenBank/DDBJ databases">
        <authorList>
            <person name="Macas J."/>
            <person name="Novak P."/>
            <person name="Neumann P."/>
        </authorList>
    </citation>
    <scope>NUCLEOTIDE SEQUENCE</scope>
</reference>
<feature type="transmembrane region" description="Helical" evidence="1">
    <location>
        <begin position="110"/>
        <end position="130"/>
    </location>
</feature>
<dbReference type="PANTHER" id="PTHR11439">
    <property type="entry name" value="GAG-POL-RELATED RETROTRANSPOSON"/>
    <property type="match status" value="1"/>
</dbReference>
<evidence type="ECO:0000313" key="2">
    <source>
        <dbReference type="EMBL" id="CAH9128581.1"/>
    </source>
</evidence>
<keyword evidence="1" id="KW-1133">Transmembrane helix</keyword>
<evidence type="ECO:0000256" key="1">
    <source>
        <dbReference type="SAM" id="Phobius"/>
    </source>
</evidence>
<evidence type="ECO:0000313" key="3">
    <source>
        <dbReference type="Proteomes" id="UP001152523"/>
    </source>
</evidence>
<comment type="caution">
    <text evidence="2">The sequence shown here is derived from an EMBL/GenBank/DDBJ whole genome shotgun (WGS) entry which is preliminary data.</text>
</comment>
<feature type="transmembrane region" description="Helical" evidence="1">
    <location>
        <begin position="136"/>
        <end position="154"/>
    </location>
</feature>
<dbReference type="EMBL" id="CAMAPF010000950">
    <property type="protein sequence ID" value="CAH9128581.1"/>
    <property type="molecule type" value="Genomic_DNA"/>
</dbReference>
<accession>A0AAV0EZJ9</accession>
<dbReference type="Proteomes" id="UP001152523">
    <property type="component" value="Unassembled WGS sequence"/>
</dbReference>
<sequence>MEVKKKQPAVSKSSTEVEYLVIAYTFQDTLNVRSIMFEFVFPITTLVHLFCDNISTSYLTANPVQHARSKHIQIDYHFVRERVAHGPHGDLVVKYVHTHLQLADIFTKSFFVNNLIFLKITCVLYLPHNLMKCNSGLGPIVLLIFIYYKYIYVVP</sequence>
<name>A0AAV0EZJ9_9ASTE</name>
<keyword evidence="3" id="KW-1185">Reference proteome</keyword>
<dbReference type="AlphaFoldDB" id="A0AAV0EZJ9"/>
<gene>
    <name evidence="2" type="ORF">CEPIT_LOCUS29189</name>
</gene>
<keyword evidence="1" id="KW-0472">Membrane</keyword>
<organism evidence="2 3">
    <name type="scientific">Cuscuta epithymum</name>
    <dbReference type="NCBI Taxonomy" id="186058"/>
    <lineage>
        <taxon>Eukaryota</taxon>
        <taxon>Viridiplantae</taxon>
        <taxon>Streptophyta</taxon>
        <taxon>Embryophyta</taxon>
        <taxon>Tracheophyta</taxon>
        <taxon>Spermatophyta</taxon>
        <taxon>Magnoliopsida</taxon>
        <taxon>eudicotyledons</taxon>
        <taxon>Gunneridae</taxon>
        <taxon>Pentapetalae</taxon>
        <taxon>asterids</taxon>
        <taxon>lamiids</taxon>
        <taxon>Solanales</taxon>
        <taxon>Convolvulaceae</taxon>
        <taxon>Cuscuteae</taxon>
        <taxon>Cuscuta</taxon>
        <taxon>Cuscuta subgen. Cuscuta</taxon>
    </lineage>
</organism>
<protein>
    <submittedName>
        <fullName evidence="2">Uncharacterized protein</fullName>
    </submittedName>
</protein>
<keyword evidence="1" id="KW-0812">Transmembrane</keyword>
<proteinExistence type="predicted"/>